<reference evidence="3" key="1">
    <citation type="submission" date="2024-02" db="UniProtKB">
        <authorList>
            <consortium name="WormBaseParasite"/>
        </authorList>
    </citation>
    <scope>IDENTIFICATION</scope>
</reference>
<organism evidence="2 3">
    <name type="scientific">Mesorhabditis belari</name>
    <dbReference type="NCBI Taxonomy" id="2138241"/>
    <lineage>
        <taxon>Eukaryota</taxon>
        <taxon>Metazoa</taxon>
        <taxon>Ecdysozoa</taxon>
        <taxon>Nematoda</taxon>
        <taxon>Chromadorea</taxon>
        <taxon>Rhabditida</taxon>
        <taxon>Rhabditina</taxon>
        <taxon>Rhabditomorpha</taxon>
        <taxon>Rhabditoidea</taxon>
        <taxon>Rhabditidae</taxon>
        <taxon>Mesorhabditinae</taxon>
        <taxon>Mesorhabditis</taxon>
    </lineage>
</organism>
<keyword evidence="2" id="KW-1185">Reference proteome</keyword>
<name>A0AAF3EKE8_9BILA</name>
<proteinExistence type="predicted"/>
<evidence type="ECO:0000313" key="3">
    <source>
        <dbReference type="WBParaSite" id="MBELARI_LOCUS14256"/>
    </source>
</evidence>
<evidence type="ECO:0000256" key="1">
    <source>
        <dbReference type="SAM" id="SignalP"/>
    </source>
</evidence>
<feature type="chain" id="PRO_5042168801" description="Protein kinase domain-containing protein" evidence="1">
    <location>
        <begin position="21"/>
        <end position="397"/>
    </location>
</feature>
<keyword evidence="1" id="KW-0732">Signal</keyword>
<dbReference type="WBParaSite" id="MBELARI_LOCUS14256">
    <property type="protein sequence ID" value="MBELARI_LOCUS14256"/>
    <property type="gene ID" value="MBELARI_LOCUS14256"/>
</dbReference>
<sequence>MLQAVLVLLSFIFFYPESAGLEPIPESQLNPLMKSPFSKSPDFSKNINYIEAKAGENKTLSCSRNSKWKFPNDSNADLAGYDFDDFGQRHGIVETNESSLLDIWDLRQTDTGLYQFTNMKLIVNGEEWTGFCFDISDNSTQKIRIINQKDFNYVGNPNCTQIFKYYDPRVGFDFGPIADQLPWKQSGFDRGILLGDPSPNGCVYQNEEIIIELKVLMAIPFKSGTPQMLIGGTLVNCSISHTFYAEEDRLLFYCKNCSSQDPDFIDQLLKRLKNNRTLEDIDAFHKSQSKNGSSVFCDCNNSILPGTEVEMTSLKSNEEVFEVRRSFIGYGAYGQVFLLDGYDEPAVEKCLMSKNLQHLTRFKQEFEDFAKELLERNRPSRLLCQDLCEEGDFVRSK</sequence>
<dbReference type="Proteomes" id="UP000887575">
    <property type="component" value="Unassembled WGS sequence"/>
</dbReference>
<feature type="signal peptide" evidence="1">
    <location>
        <begin position="1"/>
        <end position="20"/>
    </location>
</feature>
<evidence type="ECO:0008006" key="4">
    <source>
        <dbReference type="Google" id="ProtNLM"/>
    </source>
</evidence>
<dbReference type="AlphaFoldDB" id="A0AAF3EKE8"/>
<evidence type="ECO:0000313" key="2">
    <source>
        <dbReference type="Proteomes" id="UP000887575"/>
    </source>
</evidence>
<protein>
    <recommendedName>
        <fullName evidence="4">Protein kinase domain-containing protein</fullName>
    </recommendedName>
</protein>
<accession>A0AAF3EKE8</accession>